<sequence length="188" mass="21064">MDREMNKKKELLKIAREIEKCALCRKWGTGEPVPGEGNPEAKIVFVGEAPGRQEARTGRPFVGRSGKLLRATILEAGLSDEEVYITSPVKYLPLRGTPSRENILHAKTHLLRQLSVISPEVIVLLGSVACFALLERKVEMTKERGSIVREKDATYFLTYHPAYALRFPAGKQAFRSDFIELARLISGR</sequence>
<dbReference type="InterPro" id="IPR036895">
    <property type="entry name" value="Uracil-DNA_glycosylase-like_sf"/>
</dbReference>
<evidence type="ECO:0000256" key="9">
    <source>
        <dbReference type="ARBA" id="ARBA00023004"/>
    </source>
</evidence>
<evidence type="ECO:0000256" key="6">
    <source>
        <dbReference type="ARBA" id="ARBA00022723"/>
    </source>
</evidence>
<dbReference type="SMART" id="SM00987">
    <property type="entry name" value="UreE_C"/>
    <property type="match status" value="1"/>
</dbReference>
<evidence type="ECO:0000313" key="13">
    <source>
        <dbReference type="EMBL" id="SPQ00346.1"/>
    </source>
</evidence>
<evidence type="ECO:0000313" key="14">
    <source>
        <dbReference type="Proteomes" id="UP000245125"/>
    </source>
</evidence>
<reference evidence="14" key="1">
    <citation type="submission" date="2018-03" db="EMBL/GenBank/DDBJ databases">
        <authorList>
            <person name="Zecchin S."/>
        </authorList>
    </citation>
    <scope>NUCLEOTIDE SEQUENCE [LARGE SCALE GENOMIC DNA]</scope>
</reference>
<evidence type="ECO:0000256" key="7">
    <source>
        <dbReference type="ARBA" id="ARBA00022763"/>
    </source>
</evidence>
<name>A0A2U3QG05_9BACT</name>
<keyword evidence="5" id="KW-0004">4Fe-4S</keyword>
<evidence type="ECO:0000256" key="1">
    <source>
        <dbReference type="ARBA" id="ARBA00001400"/>
    </source>
</evidence>
<evidence type="ECO:0000256" key="11">
    <source>
        <dbReference type="ARBA" id="ARBA00023204"/>
    </source>
</evidence>
<dbReference type="OrthoDB" id="5290748at2"/>
<keyword evidence="6" id="KW-0479">Metal-binding</keyword>
<evidence type="ECO:0000256" key="2">
    <source>
        <dbReference type="ARBA" id="ARBA00006521"/>
    </source>
</evidence>
<dbReference type="AlphaFoldDB" id="A0A2U3QG05"/>
<dbReference type="GO" id="GO:0051539">
    <property type="term" value="F:4 iron, 4 sulfur cluster binding"/>
    <property type="evidence" value="ECO:0007669"/>
    <property type="project" value="UniProtKB-KW"/>
</dbReference>
<dbReference type="GO" id="GO:0006281">
    <property type="term" value="P:DNA repair"/>
    <property type="evidence" value="ECO:0007669"/>
    <property type="project" value="UniProtKB-KW"/>
</dbReference>
<keyword evidence="14" id="KW-1185">Reference proteome</keyword>
<evidence type="ECO:0000256" key="3">
    <source>
        <dbReference type="ARBA" id="ARBA00012030"/>
    </source>
</evidence>
<dbReference type="SUPFAM" id="SSF52141">
    <property type="entry name" value="Uracil-DNA glycosylase-like"/>
    <property type="match status" value="1"/>
</dbReference>
<dbReference type="SMART" id="SM00986">
    <property type="entry name" value="UDG"/>
    <property type="match status" value="1"/>
</dbReference>
<feature type="domain" description="Uracil-DNA glycosylase-like" evidence="12">
    <location>
        <begin position="34"/>
        <end position="179"/>
    </location>
</feature>
<dbReference type="GO" id="GO:0004844">
    <property type="term" value="F:uracil DNA N-glycosylase activity"/>
    <property type="evidence" value="ECO:0007669"/>
    <property type="project" value="UniProtKB-EC"/>
</dbReference>
<keyword evidence="8" id="KW-0378">Hydrolase</keyword>
<dbReference type="NCBIfam" id="TIGR00758">
    <property type="entry name" value="UDG_fam4"/>
    <property type="match status" value="1"/>
</dbReference>
<keyword evidence="9" id="KW-0408">Iron</keyword>
<dbReference type="EC" id="3.2.2.27" evidence="3"/>
<dbReference type="PANTHER" id="PTHR33693">
    <property type="entry name" value="TYPE-5 URACIL-DNA GLYCOSYLASE"/>
    <property type="match status" value="1"/>
</dbReference>
<evidence type="ECO:0000256" key="5">
    <source>
        <dbReference type="ARBA" id="ARBA00022485"/>
    </source>
</evidence>
<dbReference type="CDD" id="cd10030">
    <property type="entry name" value="UDG-F4_TTUDGA_SPO1dp_like"/>
    <property type="match status" value="1"/>
</dbReference>
<evidence type="ECO:0000259" key="12">
    <source>
        <dbReference type="SMART" id="SM00986"/>
    </source>
</evidence>
<protein>
    <recommendedName>
        <fullName evidence="4">Type-4 uracil-DNA glycosylase</fullName>
        <ecNumber evidence="3">3.2.2.27</ecNumber>
    </recommendedName>
</protein>
<dbReference type="InterPro" id="IPR005273">
    <property type="entry name" value="Ura-DNA_glyco_family4"/>
</dbReference>
<evidence type="ECO:0000256" key="10">
    <source>
        <dbReference type="ARBA" id="ARBA00023014"/>
    </source>
</evidence>
<keyword evidence="11" id="KW-0234">DNA repair</keyword>
<gene>
    <name evidence="13" type="ORF">NBG4_210021</name>
</gene>
<proteinExistence type="inferred from homology"/>
<dbReference type="EMBL" id="OUUY01000066">
    <property type="protein sequence ID" value="SPQ00346.1"/>
    <property type="molecule type" value="Genomic_DNA"/>
</dbReference>
<comment type="similarity">
    <text evidence="2">Belongs to the uracil-DNA glycosylase (UDG) superfamily. Type 4 (UDGa) family.</text>
</comment>
<dbReference type="Gene3D" id="3.40.470.10">
    <property type="entry name" value="Uracil-DNA glycosylase-like domain"/>
    <property type="match status" value="1"/>
</dbReference>
<dbReference type="InterPro" id="IPR051536">
    <property type="entry name" value="UDG_Type-4/5"/>
</dbReference>
<evidence type="ECO:0000256" key="8">
    <source>
        <dbReference type="ARBA" id="ARBA00022801"/>
    </source>
</evidence>
<organism evidence="13 14">
    <name type="scientific">Candidatus Sulfobium mesophilum</name>
    <dbReference type="NCBI Taxonomy" id="2016548"/>
    <lineage>
        <taxon>Bacteria</taxon>
        <taxon>Pseudomonadati</taxon>
        <taxon>Nitrospirota</taxon>
        <taxon>Nitrospiria</taxon>
        <taxon>Nitrospirales</taxon>
        <taxon>Nitrospiraceae</taxon>
        <taxon>Candidatus Sulfobium</taxon>
    </lineage>
</organism>
<evidence type="ECO:0000256" key="4">
    <source>
        <dbReference type="ARBA" id="ARBA00019403"/>
    </source>
</evidence>
<dbReference type="Pfam" id="PF03167">
    <property type="entry name" value="UDG"/>
    <property type="match status" value="1"/>
</dbReference>
<dbReference type="GO" id="GO:0046872">
    <property type="term" value="F:metal ion binding"/>
    <property type="evidence" value="ECO:0007669"/>
    <property type="project" value="UniProtKB-KW"/>
</dbReference>
<comment type="catalytic activity">
    <reaction evidence="1">
        <text>Hydrolyzes single-stranded DNA or mismatched double-stranded DNA and polynucleotides, releasing free uracil.</text>
        <dbReference type="EC" id="3.2.2.27"/>
    </reaction>
</comment>
<dbReference type="Proteomes" id="UP000245125">
    <property type="component" value="Unassembled WGS sequence"/>
</dbReference>
<accession>A0A2U3QG05</accession>
<keyword evidence="7" id="KW-0227">DNA damage</keyword>
<keyword evidence="10" id="KW-0411">Iron-sulfur</keyword>
<dbReference type="InterPro" id="IPR005122">
    <property type="entry name" value="Uracil-DNA_glycosylase-like"/>
</dbReference>
<dbReference type="PANTHER" id="PTHR33693:SF1">
    <property type="entry name" value="TYPE-4 URACIL-DNA GLYCOSYLASE"/>
    <property type="match status" value="1"/>
</dbReference>